<evidence type="ECO:0000313" key="2">
    <source>
        <dbReference type="EMBL" id="CAB3774752.1"/>
    </source>
</evidence>
<dbReference type="Proteomes" id="UP000494363">
    <property type="component" value="Unassembled WGS sequence"/>
</dbReference>
<accession>A0A6J5FAP0</accession>
<evidence type="ECO:0000256" key="1">
    <source>
        <dbReference type="SAM" id="MobiDB-lite"/>
    </source>
</evidence>
<dbReference type="AlphaFoldDB" id="A0A6J5FAP0"/>
<evidence type="ECO:0000313" key="3">
    <source>
        <dbReference type="Proteomes" id="UP000494363"/>
    </source>
</evidence>
<dbReference type="EMBL" id="CADIKH010000162">
    <property type="protein sequence ID" value="CAB3774752.1"/>
    <property type="molecule type" value="Genomic_DNA"/>
</dbReference>
<name>A0A6J5FAP0_9BURK</name>
<proteinExistence type="predicted"/>
<keyword evidence="3" id="KW-1185">Reference proteome</keyword>
<dbReference type="RefSeq" id="WP_175233238.1">
    <property type="nucleotide sequence ID" value="NZ_JBHLTK010000395.1"/>
</dbReference>
<feature type="region of interest" description="Disordered" evidence="1">
    <location>
        <begin position="1"/>
        <end position="46"/>
    </location>
</feature>
<reference evidence="2 3" key="1">
    <citation type="submission" date="2020-04" db="EMBL/GenBank/DDBJ databases">
        <authorList>
            <person name="De Canck E."/>
        </authorList>
    </citation>
    <scope>NUCLEOTIDE SEQUENCE [LARGE SCALE GENOMIC DNA]</scope>
    <source>
        <strain evidence="2 3">LMG 29542</strain>
    </source>
</reference>
<gene>
    <name evidence="2" type="ORF">LMG29542_08130</name>
</gene>
<sequence length="244" mass="26084">MKIDSSVGTSHADPAMQSAGHAGTAGIRLSTATDCPSPVPQPEGKLSGAMEVLSKVISPSTPGRLRSAFQRTWGIQRSRIPVDEAARVIANHWAGTRSSDKASDIGHLPGEVWAHNNRYLDREAKVNMSKASPGFARAASFASSRKPNESPMVYFNRLLSEGTEPELAARRTGHGAKTGETRRDHAERLISEGMNVTNAISVARIPLAALHQPGESRWDFFIRLYTSMGVGLSDAAAATGLNIS</sequence>
<protein>
    <submittedName>
        <fullName evidence="2">Uncharacterized protein</fullName>
    </submittedName>
</protein>
<organism evidence="2 3">
    <name type="scientific">Paraburkholderia humisilvae</name>
    <dbReference type="NCBI Taxonomy" id="627669"/>
    <lineage>
        <taxon>Bacteria</taxon>
        <taxon>Pseudomonadati</taxon>
        <taxon>Pseudomonadota</taxon>
        <taxon>Betaproteobacteria</taxon>
        <taxon>Burkholderiales</taxon>
        <taxon>Burkholderiaceae</taxon>
        <taxon>Paraburkholderia</taxon>
    </lineage>
</organism>